<dbReference type="STRING" id="1429867.A0A0G4PL20"/>
<organism evidence="3 4">
    <name type="scientific">Penicillium camemberti (strain FM 013)</name>
    <dbReference type="NCBI Taxonomy" id="1429867"/>
    <lineage>
        <taxon>Eukaryota</taxon>
        <taxon>Fungi</taxon>
        <taxon>Dikarya</taxon>
        <taxon>Ascomycota</taxon>
        <taxon>Pezizomycotina</taxon>
        <taxon>Eurotiomycetes</taxon>
        <taxon>Eurotiomycetidae</taxon>
        <taxon>Eurotiales</taxon>
        <taxon>Aspergillaceae</taxon>
        <taxon>Penicillium</taxon>
    </lineage>
</organism>
<evidence type="ECO:0000313" key="4">
    <source>
        <dbReference type="Proteomes" id="UP000053732"/>
    </source>
</evidence>
<protein>
    <submittedName>
        <fullName evidence="3">Ankyrin repeat-containing domain</fullName>
    </submittedName>
</protein>
<dbReference type="Gene3D" id="1.25.40.20">
    <property type="entry name" value="Ankyrin repeat-containing domain"/>
    <property type="match status" value="3"/>
</dbReference>
<keyword evidence="1" id="KW-0677">Repeat</keyword>
<dbReference type="InterPro" id="IPR051637">
    <property type="entry name" value="Ank_repeat_dom-contain_49"/>
</dbReference>
<proteinExistence type="predicted"/>
<dbReference type="PANTHER" id="PTHR24180:SF45">
    <property type="entry name" value="POLY [ADP-RIBOSE] POLYMERASE TANKYRASE"/>
    <property type="match status" value="1"/>
</dbReference>
<dbReference type="SUPFAM" id="SSF48403">
    <property type="entry name" value="Ankyrin repeat"/>
    <property type="match status" value="2"/>
</dbReference>
<name>A0A0G4PL20_PENC3</name>
<dbReference type="InterPro" id="IPR036770">
    <property type="entry name" value="Ankyrin_rpt-contain_sf"/>
</dbReference>
<reference evidence="3 4" key="1">
    <citation type="journal article" date="2014" name="Nat. Commun.">
        <title>Multiple recent horizontal transfers of a large genomic region in cheese making fungi.</title>
        <authorList>
            <person name="Cheeseman K."/>
            <person name="Ropars J."/>
            <person name="Renault P."/>
            <person name="Dupont J."/>
            <person name="Gouzy J."/>
            <person name="Branca A."/>
            <person name="Abraham A.L."/>
            <person name="Ceppi M."/>
            <person name="Conseiller E."/>
            <person name="Debuchy R."/>
            <person name="Malagnac F."/>
            <person name="Goarin A."/>
            <person name="Silar P."/>
            <person name="Lacoste S."/>
            <person name="Sallet E."/>
            <person name="Bensimon A."/>
            <person name="Giraud T."/>
            <person name="Brygoo Y."/>
        </authorList>
    </citation>
    <scope>NUCLEOTIDE SEQUENCE [LARGE SCALE GENOMIC DNA]</scope>
    <source>
        <strain evidence="4">FM 013</strain>
    </source>
</reference>
<dbReference type="EMBL" id="HG793154">
    <property type="protein sequence ID" value="CRL27127.1"/>
    <property type="molecule type" value="Genomic_DNA"/>
</dbReference>
<evidence type="ECO:0000256" key="2">
    <source>
        <dbReference type="ARBA" id="ARBA00023043"/>
    </source>
</evidence>
<sequence length="614" mass="68501">MTKTTPLSLPNELLCRIASSMCVRDIICLLECHRDLLQPLSWHLRHQRETRELQAGLTECIKAGDVCGTRILLSMNADIECIDSEGQPKRSQYAPGQYWTGSDLKWAVRHGYEEIVETLLARLTHLKAEIPGLTVESVHAELYTAAHSGYFSIVEMVLGVDPDAIRPPQYYDTLLSYALGGGDYLHNEEYCSCPKQDVCSGSDKKPLTDHYATVELLLDLGARCNHSESSFPPGMPLLLALFKCSSISNGIVKLLVEHGASVSSKDVLDGFIETSSRCSFSNEETAKLLVDHGAYSSALDYISTTVLSNDNKKALIELLVACGLPPNKINGWDRINETSKGRTILMERLLDLDATTKYRTPFGPTRECDSDEDEFNGLDQFGCPIPDPKPEKPAYETCVSFIHKSVKLLLGCGDWGIADSEGQTPIYKTDNKHLVKLILAHGVEVNMVDSCSNTTACHDIRSIKNYVQTSAWEVVQLLLQHGADLDSRNQNGESPMDLLCHRRDREQFSFNRNKKGDLFGLRSQKCWYMWWRGSWISWTHVSNQNGMAGVMELLLKNGESLGANDADGNTSLRLASLTSTWEVVRLLIVERIEESVIPTERIPSIFWHVNSAII</sequence>
<accession>A0A0G4PL20</accession>
<dbReference type="PANTHER" id="PTHR24180">
    <property type="entry name" value="CYCLIN-DEPENDENT KINASE INHIBITOR 2C-RELATED"/>
    <property type="match status" value="1"/>
</dbReference>
<evidence type="ECO:0000256" key="1">
    <source>
        <dbReference type="ARBA" id="ARBA00022737"/>
    </source>
</evidence>
<gene>
    <name evidence="3" type="ORF">PCAMFM013_S021g000042</name>
</gene>
<evidence type="ECO:0000313" key="3">
    <source>
        <dbReference type="EMBL" id="CRL27127.1"/>
    </source>
</evidence>
<keyword evidence="2" id="KW-0040">ANK repeat</keyword>
<dbReference type="AlphaFoldDB" id="A0A0G4PL20"/>
<dbReference type="Proteomes" id="UP000053732">
    <property type="component" value="Unassembled WGS sequence"/>
</dbReference>
<keyword evidence="4" id="KW-1185">Reference proteome</keyword>